<dbReference type="GO" id="GO:0031966">
    <property type="term" value="C:mitochondrial membrane"/>
    <property type="evidence" value="ECO:0007669"/>
    <property type="project" value="UniProtKB-SubCell"/>
</dbReference>
<evidence type="ECO:0000256" key="13">
    <source>
        <dbReference type="ARBA" id="ARBA00022843"/>
    </source>
</evidence>
<feature type="chain" id="PRO_5003619956" description="Clusterin" evidence="22">
    <location>
        <begin position="22"/>
        <end position="467"/>
    </location>
</feature>
<comment type="subcellular location">
    <subcellularLocation>
        <location evidence="5">Cytoplasm</location>
        <location evidence="5">Cytosol</location>
    </subcellularLocation>
    <subcellularLocation>
        <location evidence="3">Cytoplasmic vesicle</location>
        <location evidence="3">Secretory vesicle</location>
        <location evidence="3">Chromaffin granule</location>
    </subcellularLocation>
    <subcellularLocation>
        <location evidence="2">Endoplasmic reticulum</location>
    </subcellularLocation>
    <subcellularLocation>
        <location evidence="4">Mitochondrion membrane</location>
        <topology evidence="4">Peripheral membrane protein</topology>
        <orientation evidence="4">Cytoplasmic side</orientation>
    </subcellularLocation>
    <subcellularLocation>
        <location evidence="1">Nucleus</location>
    </subcellularLocation>
    <subcellularLocation>
        <location evidence="6">Secreted</location>
    </subcellularLocation>
</comment>
<dbReference type="OrthoDB" id="9018825at2759"/>
<keyword evidence="12" id="KW-0256">Endoplasmic reticulum</keyword>
<dbReference type="SMART" id="SM00030">
    <property type="entry name" value="CLb"/>
    <property type="match status" value="1"/>
</dbReference>
<evidence type="ECO:0000256" key="10">
    <source>
        <dbReference type="ARBA" id="ARBA00022525"/>
    </source>
</evidence>
<evidence type="ECO:0000256" key="20">
    <source>
        <dbReference type="ARBA" id="ARBA00023329"/>
    </source>
</evidence>
<dbReference type="GO" id="GO:0032436">
    <property type="term" value="P:positive regulation of proteasomal ubiquitin-dependent protein catabolic process"/>
    <property type="evidence" value="ECO:0000318"/>
    <property type="project" value="GO_Central"/>
</dbReference>
<dbReference type="PROSITE" id="PS00492">
    <property type="entry name" value="CLUSTERIN_1"/>
    <property type="match status" value="1"/>
</dbReference>
<feature type="domain" description="Clusterin N-terminal" evidence="23">
    <location>
        <begin position="22"/>
        <end position="226"/>
    </location>
</feature>
<keyword evidence="10" id="KW-0964">Secreted</keyword>
<evidence type="ECO:0000256" key="19">
    <source>
        <dbReference type="ARBA" id="ARBA00023242"/>
    </source>
</evidence>
<reference evidence="25" key="3">
    <citation type="submission" date="2025-09" db="UniProtKB">
        <authorList>
            <consortium name="Ensembl"/>
        </authorList>
    </citation>
    <scope>IDENTIFICATION</scope>
</reference>
<dbReference type="HOGENOM" id="CLU_042162_2_0_1"/>
<evidence type="ECO:0000256" key="5">
    <source>
        <dbReference type="ARBA" id="ARBA00004514"/>
    </source>
</evidence>
<comment type="similarity">
    <text evidence="7 21">Belongs to the clusterin family.</text>
</comment>
<keyword evidence="26" id="KW-1185">Reference proteome</keyword>
<evidence type="ECO:0000256" key="22">
    <source>
        <dbReference type="SAM" id="SignalP"/>
    </source>
</evidence>
<evidence type="ECO:0000256" key="4">
    <source>
        <dbReference type="ARBA" id="ARBA00004346"/>
    </source>
</evidence>
<dbReference type="GO" id="GO:0051787">
    <property type="term" value="F:misfolded protein binding"/>
    <property type="evidence" value="ECO:0000318"/>
    <property type="project" value="GO_Central"/>
</dbReference>
<keyword evidence="13" id="KW-0832">Ubl conjugation</keyword>
<dbReference type="GO" id="GO:0005634">
    <property type="term" value="C:nucleus"/>
    <property type="evidence" value="ECO:0000318"/>
    <property type="project" value="GO_Central"/>
</dbReference>
<dbReference type="Pfam" id="PF01093">
    <property type="entry name" value="Clusterin"/>
    <property type="match status" value="1"/>
</dbReference>
<keyword evidence="20" id="KW-0968">Cytoplasmic vesicle</keyword>
<dbReference type="Proteomes" id="UP000001646">
    <property type="component" value="Unplaced"/>
</dbReference>
<evidence type="ECO:0000259" key="23">
    <source>
        <dbReference type="SMART" id="SM00030"/>
    </source>
</evidence>
<evidence type="ECO:0000256" key="1">
    <source>
        <dbReference type="ARBA" id="ARBA00004123"/>
    </source>
</evidence>
<evidence type="ECO:0000313" key="25">
    <source>
        <dbReference type="Ensembl" id="ENSACAP00000010515.3"/>
    </source>
</evidence>
<keyword evidence="18" id="KW-0143">Chaperone</keyword>
<evidence type="ECO:0000256" key="18">
    <source>
        <dbReference type="ARBA" id="ARBA00023186"/>
    </source>
</evidence>
<accession>H9GGP7</accession>
<dbReference type="GO" id="GO:0005783">
    <property type="term" value="C:endoplasmic reticulum"/>
    <property type="evidence" value="ECO:0007669"/>
    <property type="project" value="UniProtKB-SubCell"/>
</dbReference>
<keyword evidence="9" id="KW-0963">Cytoplasm</keyword>
<dbReference type="STRING" id="28377.ENSACAP00000010515"/>
<dbReference type="InterPro" id="IPR033986">
    <property type="entry name" value="Clusterin_CS"/>
</dbReference>
<protein>
    <recommendedName>
        <fullName evidence="8 21">Clusterin</fullName>
    </recommendedName>
</protein>
<keyword evidence="15" id="KW-0472">Membrane</keyword>
<organism evidence="25 26">
    <name type="scientific">Anolis carolinensis</name>
    <name type="common">Green anole</name>
    <name type="synonym">American chameleon</name>
    <dbReference type="NCBI Taxonomy" id="28377"/>
    <lineage>
        <taxon>Eukaryota</taxon>
        <taxon>Metazoa</taxon>
        <taxon>Chordata</taxon>
        <taxon>Craniata</taxon>
        <taxon>Vertebrata</taxon>
        <taxon>Euteleostomi</taxon>
        <taxon>Lepidosauria</taxon>
        <taxon>Squamata</taxon>
        <taxon>Bifurcata</taxon>
        <taxon>Unidentata</taxon>
        <taxon>Episquamata</taxon>
        <taxon>Toxicofera</taxon>
        <taxon>Iguania</taxon>
        <taxon>Dactyloidae</taxon>
        <taxon>Anolis</taxon>
    </lineage>
</organism>
<dbReference type="InParanoid" id="H9GGP7"/>
<dbReference type="PANTHER" id="PTHR10970:SF1">
    <property type="entry name" value="CLUSTERIN"/>
    <property type="match status" value="1"/>
</dbReference>
<keyword evidence="16" id="KW-1015">Disulfide bond</keyword>
<dbReference type="eggNOG" id="ENOG502RBQP">
    <property type="taxonomic scope" value="Eukaryota"/>
</dbReference>
<dbReference type="InterPro" id="IPR016015">
    <property type="entry name" value="Clusterin_C"/>
</dbReference>
<dbReference type="Ensembl" id="ENSACAT00000010732.4">
    <property type="protein sequence ID" value="ENSACAP00000010515.3"/>
    <property type="gene ID" value="ENSACAG00000010683.4"/>
</dbReference>
<dbReference type="AlphaFoldDB" id="H9GGP7"/>
<evidence type="ECO:0000256" key="7">
    <source>
        <dbReference type="ARBA" id="ARBA00010069"/>
    </source>
</evidence>
<evidence type="ECO:0000256" key="15">
    <source>
        <dbReference type="ARBA" id="ARBA00023136"/>
    </source>
</evidence>
<reference evidence="25" key="2">
    <citation type="submission" date="2025-08" db="UniProtKB">
        <authorList>
            <consortium name="Ensembl"/>
        </authorList>
    </citation>
    <scope>IDENTIFICATION</scope>
</reference>
<evidence type="ECO:0000256" key="2">
    <source>
        <dbReference type="ARBA" id="ARBA00004240"/>
    </source>
</evidence>
<evidence type="ECO:0000256" key="16">
    <source>
        <dbReference type="ARBA" id="ARBA00023157"/>
    </source>
</evidence>
<evidence type="ECO:0000256" key="11">
    <source>
        <dbReference type="ARBA" id="ARBA00022729"/>
    </source>
</evidence>
<evidence type="ECO:0000256" key="6">
    <source>
        <dbReference type="ARBA" id="ARBA00004613"/>
    </source>
</evidence>
<dbReference type="KEGG" id="acs:100556868"/>
<sequence>MMPSQLLPLLGFLVFLEGALCILPPQKLQELSDTGSQYIDSELENAINGVRQMKQLMDQTSDDHRRILSSLEETQRQKEEALLLAKDVEKQLNEKEVCNETMLALWEECKPCLKQTCMRFYTRTCHSGAGLVGRQLEDFLNHSSPFSVWVNGERVDSLLETGEEQGRRLEDLEDRFSLVEGGVDDLFQESSQAYHKLAPFFVAPFGGFWESWAPLRGLRVPSRVARSVPPATAAFPLFPAPLMHPHHNFRQLFQPIYDMTQRLFEGAQKAMERDGQWAGPSMSPYLGGYPAGTVSPGNDRMVCREIRRNSAGCLKMKERCEKCKAILEVDCSQTDPEQSQLRERFEDAVRLAERFTQRYEGLLKAFQEEMLNTTALLDRLNRQFGWVSRLANTTRHQDKPLKVITVISKPAAPEGSSEPADTQVTLQVFDSDPWTVSVPGDVPLEDPRFMELVAGEALRGFKDNEVE</sequence>
<evidence type="ECO:0000313" key="26">
    <source>
        <dbReference type="Proteomes" id="UP000001646"/>
    </source>
</evidence>
<dbReference type="GO" id="GO:0042981">
    <property type="term" value="P:regulation of apoptotic process"/>
    <property type="evidence" value="ECO:0000318"/>
    <property type="project" value="GO_Central"/>
</dbReference>
<keyword evidence="14" id="KW-0496">Mitochondrion</keyword>
<keyword evidence="17" id="KW-0325">Glycoprotein</keyword>
<evidence type="ECO:0000256" key="21">
    <source>
        <dbReference type="RuleBase" id="RU000629"/>
    </source>
</evidence>
<evidence type="ECO:0000256" key="3">
    <source>
        <dbReference type="ARBA" id="ARBA00004248"/>
    </source>
</evidence>
<dbReference type="GO" id="GO:0042583">
    <property type="term" value="C:chromaffin granule"/>
    <property type="evidence" value="ECO:0007669"/>
    <property type="project" value="UniProtKB-SubCell"/>
</dbReference>
<evidence type="ECO:0000256" key="14">
    <source>
        <dbReference type="ARBA" id="ARBA00023128"/>
    </source>
</evidence>
<dbReference type="InterPro" id="IPR000753">
    <property type="entry name" value="Clusterin-like"/>
</dbReference>
<feature type="signal peptide" evidence="22">
    <location>
        <begin position="1"/>
        <end position="21"/>
    </location>
</feature>
<keyword evidence="19" id="KW-0539">Nucleus</keyword>
<evidence type="ECO:0000256" key="17">
    <source>
        <dbReference type="ARBA" id="ARBA00023180"/>
    </source>
</evidence>
<dbReference type="InterPro" id="IPR016014">
    <property type="entry name" value="Clusterin_N"/>
</dbReference>
<evidence type="ECO:0000256" key="9">
    <source>
        <dbReference type="ARBA" id="ARBA00022490"/>
    </source>
</evidence>
<dbReference type="SMART" id="SM00035">
    <property type="entry name" value="CLa"/>
    <property type="match status" value="1"/>
</dbReference>
<evidence type="ECO:0000256" key="12">
    <source>
        <dbReference type="ARBA" id="ARBA00022824"/>
    </source>
</evidence>
<keyword evidence="11 22" id="KW-0732">Signal</keyword>
<name>H9GGP7_ANOCA</name>
<evidence type="ECO:0000256" key="8">
    <source>
        <dbReference type="ARBA" id="ARBA00020334"/>
    </source>
</evidence>
<dbReference type="PANTHER" id="PTHR10970">
    <property type="entry name" value="CLUSTERIN"/>
    <property type="match status" value="1"/>
</dbReference>
<evidence type="ECO:0000259" key="24">
    <source>
        <dbReference type="SMART" id="SM00035"/>
    </source>
</evidence>
<dbReference type="Bgee" id="ENSACAG00000010683">
    <property type="expression patterns" value="Expressed in ovary and 10 other cell types or tissues"/>
</dbReference>
<feature type="domain" description="Clusterin C-terminal" evidence="24">
    <location>
        <begin position="236"/>
        <end position="462"/>
    </location>
</feature>
<dbReference type="GO" id="GO:0005829">
    <property type="term" value="C:cytosol"/>
    <property type="evidence" value="ECO:0007669"/>
    <property type="project" value="UniProtKB-SubCell"/>
</dbReference>
<proteinExistence type="inferred from homology"/>
<reference evidence="25" key="1">
    <citation type="submission" date="2009-12" db="EMBL/GenBank/DDBJ databases">
        <title>The Genome Sequence of Anolis carolinensis (Green Anole Lizard).</title>
        <authorList>
            <consortium name="The Genome Sequencing Platform"/>
            <person name="Di Palma F."/>
            <person name="Alfoldi J."/>
            <person name="Heiman D."/>
            <person name="Young S."/>
            <person name="Grabherr M."/>
            <person name="Johnson J."/>
            <person name="Lander E.S."/>
            <person name="Lindblad-Toh K."/>
        </authorList>
    </citation>
    <scope>NUCLEOTIDE SEQUENCE [LARGE SCALE GENOMIC DNA]</scope>
    <source>
        <strain evidence="25">JBL SC #1</strain>
    </source>
</reference>
<dbReference type="GO" id="GO:0005615">
    <property type="term" value="C:extracellular space"/>
    <property type="evidence" value="ECO:0000318"/>
    <property type="project" value="GO_Central"/>
</dbReference>
<dbReference type="GeneTree" id="ENSGT00530000063668"/>